<dbReference type="InterPro" id="IPR050643">
    <property type="entry name" value="Periplasmic_pilus_chap"/>
</dbReference>
<dbReference type="GO" id="GO:0071555">
    <property type="term" value="P:cell wall organization"/>
    <property type="evidence" value="ECO:0007669"/>
    <property type="project" value="InterPro"/>
</dbReference>
<dbReference type="InterPro" id="IPR008962">
    <property type="entry name" value="PapD-like_sf"/>
</dbReference>
<dbReference type="Gene3D" id="2.60.40.10">
    <property type="entry name" value="Immunoglobulins"/>
    <property type="match status" value="2"/>
</dbReference>
<comment type="subcellular location">
    <subcellularLocation>
        <location evidence="1">Periplasm</location>
    </subcellularLocation>
</comment>
<evidence type="ECO:0000256" key="5">
    <source>
        <dbReference type="ARBA" id="ARBA00023186"/>
    </source>
</evidence>
<keyword evidence="5" id="KW-0143">Chaperone</keyword>
<evidence type="ECO:0000259" key="8">
    <source>
        <dbReference type="Pfam" id="PF02753"/>
    </source>
</evidence>
<gene>
    <name evidence="9" type="ORF">SAMN05192562_10123</name>
</gene>
<dbReference type="Pfam" id="PF00345">
    <property type="entry name" value="PapD_N"/>
    <property type="match status" value="1"/>
</dbReference>
<comment type="similarity">
    <text evidence="2">Belongs to the periplasmic pilus chaperone family.</text>
</comment>
<dbReference type="OrthoDB" id="9131059at2"/>
<name>A0A1I6XIP7_9ENTR</name>
<dbReference type="PANTHER" id="PTHR30251">
    <property type="entry name" value="PILUS ASSEMBLY CHAPERONE"/>
    <property type="match status" value="1"/>
</dbReference>
<dbReference type="AlphaFoldDB" id="A0A1I6XIP7"/>
<evidence type="ECO:0000313" key="10">
    <source>
        <dbReference type="Proteomes" id="UP000199187"/>
    </source>
</evidence>
<keyword evidence="4" id="KW-0574">Periplasm</keyword>
<dbReference type="InterPro" id="IPR016147">
    <property type="entry name" value="Pili_assmbl_chaperone_N"/>
</dbReference>
<feature type="chain" id="PRO_5011757173" evidence="6">
    <location>
        <begin position="26"/>
        <end position="231"/>
    </location>
</feature>
<feature type="signal peptide" evidence="6">
    <location>
        <begin position="1"/>
        <end position="25"/>
    </location>
</feature>
<dbReference type="GO" id="GO:0030288">
    <property type="term" value="C:outer membrane-bounded periplasmic space"/>
    <property type="evidence" value="ECO:0007669"/>
    <property type="project" value="InterPro"/>
</dbReference>
<dbReference type="InterPro" id="IPR016148">
    <property type="entry name" value="Pili_assmbl_chaperone_C"/>
</dbReference>
<dbReference type="InterPro" id="IPR036316">
    <property type="entry name" value="Pili_assmbl_chap_C_dom_sf"/>
</dbReference>
<proteinExistence type="inferred from homology"/>
<keyword evidence="10" id="KW-1185">Reference proteome</keyword>
<sequence length="231" mass="24848">MFPSRKLLCAALLSLTSLAPSLANAGGITIGGTRVIYPAGQKQVSMSVRNTAEKASFMVQSWVEQADGKKSQDFVVTPPVYVSGPGNENTLRIMYVGQPARTDQETLYFFNTKAIPAMDKKDIEGKNILMLAATTRIKLFVRPAGLQPAVEKVPGMLTFHRAGSQLRIDNPTPYHVTLASMKSGGQALPDTMVSPRSSLSLPLPSGAGSYVTYRTINDFGAATPEIRADIK</sequence>
<dbReference type="RefSeq" id="WP_090118252.1">
    <property type="nucleotide sequence ID" value="NZ_CP045300.1"/>
</dbReference>
<evidence type="ECO:0000256" key="6">
    <source>
        <dbReference type="SAM" id="SignalP"/>
    </source>
</evidence>
<evidence type="ECO:0000256" key="3">
    <source>
        <dbReference type="ARBA" id="ARBA00022729"/>
    </source>
</evidence>
<dbReference type="PANTHER" id="PTHR30251:SF0">
    <property type="entry name" value="FIMBRIAL CHAPERONE PROTEIN ELFD-RELATED"/>
    <property type="match status" value="1"/>
</dbReference>
<dbReference type="PRINTS" id="PR00969">
    <property type="entry name" value="CHAPERONPILI"/>
</dbReference>
<feature type="domain" description="Pili assembly chaperone N-terminal" evidence="7">
    <location>
        <begin position="27"/>
        <end position="146"/>
    </location>
</feature>
<dbReference type="SUPFAM" id="SSF49584">
    <property type="entry name" value="Periplasmic chaperone C-domain"/>
    <property type="match status" value="1"/>
</dbReference>
<organism evidence="9 10">
    <name type="scientific">Kosakonia arachidis</name>
    <dbReference type="NCBI Taxonomy" id="551989"/>
    <lineage>
        <taxon>Bacteria</taxon>
        <taxon>Pseudomonadati</taxon>
        <taxon>Pseudomonadota</taxon>
        <taxon>Gammaproteobacteria</taxon>
        <taxon>Enterobacterales</taxon>
        <taxon>Enterobacteriaceae</taxon>
        <taxon>Kosakonia</taxon>
    </lineage>
</organism>
<dbReference type="Pfam" id="PF02753">
    <property type="entry name" value="PapD_C"/>
    <property type="match status" value="1"/>
</dbReference>
<dbReference type="InterPro" id="IPR001829">
    <property type="entry name" value="Pili_assmbl_chaperone_bac"/>
</dbReference>
<evidence type="ECO:0000256" key="4">
    <source>
        <dbReference type="ARBA" id="ARBA00022764"/>
    </source>
</evidence>
<dbReference type="EMBL" id="FPAU01000001">
    <property type="protein sequence ID" value="SFT38209.1"/>
    <property type="molecule type" value="Genomic_DNA"/>
</dbReference>
<dbReference type="Proteomes" id="UP000199187">
    <property type="component" value="Unassembled WGS sequence"/>
</dbReference>
<protein>
    <submittedName>
        <fullName evidence="9">Fimbrial chaperone protein</fullName>
    </submittedName>
</protein>
<evidence type="ECO:0000313" key="9">
    <source>
        <dbReference type="EMBL" id="SFT38209.1"/>
    </source>
</evidence>
<evidence type="ECO:0000256" key="1">
    <source>
        <dbReference type="ARBA" id="ARBA00004418"/>
    </source>
</evidence>
<dbReference type="InterPro" id="IPR013783">
    <property type="entry name" value="Ig-like_fold"/>
</dbReference>
<evidence type="ECO:0000256" key="2">
    <source>
        <dbReference type="ARBA" id="ARBA00007399"/>
    </source>
</evidence>
<dbReference type="SUPFAM" id="SSF49354">
    <property type="entry name" value="PapD-like"/>
    <property type="match status" value="1"/>
</dbReference>
<reference evidence="10" key="1">
    <citation type="submission" date="2016-10" db="EMBL/GenBank/DDBJ databases">
        <authorList>
            <person name="Varghese N."/>
            <person name="Submissions S."/>
        </authorList>
    </citation>
    <scope>NUCLEOTIDE SEQUENCE [LARGE SCALE GENOMIC DNA]</scope>
    <source>
        <strain evidence="10">Ah-143</strain>
    </source>
</reference>
<keyword evidence="3 6" id="KW-0732">Signal</keyword>
<evidence type="ECO:0000259" key="7">
    <source>
        <dbReference type="Pfam" id="PF00345"/>
    </source>
</evidence>
<accession>A0A1I6XIP7</accession>
<feature type="domain" description="Pili assembly chaperone C-terminal" evidence="8">
    <location>
        <begin position="168"/>
        <end position="223"/>
    </location>
</feature>